<dbReference type="EMBL" id="BGPR01041275">
    <property type="protein sequence ID" value="GBO17522.1"/>
    <property type="molecule type" value="Genomic_DNA"/>
</dbReference>
<proteinExistence type="predicted"/>
<accession>A0A4Y2UZ19</accession>
<keyword evidence="2" id="KW-1185">Reference proteome</keyword>
<dbReference type="Proteomes" id="UP000499080">
    <property type="component" value="Unassembled WGS sequence"/>
</dbReference>
<protein>
    <submittedName>
        <fullName evidence="1">Uncharacterized protein</fullName>
    </submittedName>
</protein>
<gene>
    <name evidence="1" type="ORF">AVEN_43107_1</name>
</gene>
<dbReference type="AlphaFoldDB" id="A0A4Y2UZ19"/>
<organism evidence="1 2">
    <name type="scientific">Araneus ventricosus</name>
    <name type="common">Orbweaver spider</name>
    <name type="synonym">Epeira ventricosa</name>
    <dbReference type="NCBI Taxonomy" id="182803"/>
    <lineage>
        <taxon>Eukaryota</taxon>
        <taxon>Metazoa</taxon>
        <taxon>Ecdysozoa</taxon>
        <taxon>Arthropoda</taxon>
        <taxon>Chelicerata</taxon>
        <taxon>Arachnida</taxon>
        <taxon>Araneae</taxon>
        <taxon>Araneomorphae</taxon>
        <taxon>Entelegynae</taxon>
        <taxon>Araneoidea</taxon>
        <taxon>Araneidae</taxon>
        <taxon>Araneus</taxon>
    </lineage>
</organism>
<reference evidence="1 2" key="1">
    <citation type="journal article" date="2019" name="Sci. Rep.">
        <title>Orb-weaving spider Araneus ventricosus genome elucidates the spidroin gene catalogue.</title>
        <authorList>
            <person name="Kono N."/>
            <person name="Nakamura H."/>
            <person name="Ohtoshi R."/>
            <person name="Moran D.A.P."/>
            <person name="Shinohara A."/>
            <person name="Yoshida Y."/>
            <person name="Fujiwara M."/>
            <person name="Mori M."/>
            <person name="Tomita M."/>
            <person name="Arakawa K."/>
        </authorList>
    </citation>
    <scope>NUCLEOTIDE SEQUENCE [LARGE SCALE GENOMIC DNA]</scope>
</reference>
<comment type="caution">
    <text evidence="1">The sequence shown here is derived from an EMBL/GenBank/DDBJ whole genome shotgun (WGS) entry which is preliminary data.</text>
</comment>
<sequence>MRRLPVLLGYDLSSDIGPTSHTTIIAPSREARTSLFIRLLLIRELAVLFEGLRIMEPRWFDDHSVKRGKSGEDVLLDAAHYIILSRAWEVASQQCSSSVWEKSSTGVCMGIPGEWSHPPATLATKCRIPK</sequence>
<name>A0A4Y2UZ19_ARAVE</name>
<evidence type="ECO:0000313" key="2">
    <source>
        <dbReference type="Proteomes" id="UP000499080"/>
    </source>
</evidence>
<evidence type="ECO:0000313" key="1">
    <source>
        <dbReference type="EMBL" id="GBO17522.1"/>
    </source>
</evidence>